<protein>
    <submittedName>
        <fullName evidence="1">Uncharacterized protein</fullName>
    </submittedName>
</protein>
<evidence type="ECO:0000313" key="1">
    <source>
        <dbReference type="EMBL" id="GAG23406.1"/>
    </source>
</evidence>
<reference evidence="1" key="1">
    <citation type="journal article" date="2014" name="Front. Microbiol.">
        <title>High frequency of phylogenetically diverse reductive dehalogenase-homologous genes in deep subseafloor sedimentary metagenomes.</title>
        <authorList>
            <person name="Kawai M."/>
            <person name="Futagami T."/>
            <person name="Toyoda A."/>
            <person name="Takaki Y."/>
            <person name="Nishi S."/>
            <person name="Hori S."/>
            <person name="Arai W."/>
            <person name="Tsubouchi T."/>
            <person name="Morono Y."/>
            <person name="Uchiyama I."/>
            <person name="Ito T."/>
            <person name="Fujiyama A."/>
            <person name="Inagaki F."/>
            <person name="Takami H."/>
        </authorList>
    </citation>
    <scope>NUCLEOTIDE SEQUENCE</scope>
    <source>
        <strain evidence="1">Expedition CK06-06</strain>
    </source>
</reference>
<name>X0XEL7_9ZZZZ</name>
<sequence>MITRDNFNEVFNSITHDEIENTLHDSPEYISVELMTANAGSWVYINGYNQYNEESEEEITSNGNVYCDTDTFLMLLSEAGHKYSF</sequence>
<dbReference type="EMBL" id="BARS01037180">
    <property type="protein sequence ID" value="GAG23406.1"/>
    <property type="molecule type" value="Genomic_DNA"/>
</dbReference>
<comment type="caution">
    <text evidence="1">The sequence shown here is derived from an EMBL/GenBank/DDBJ whole genome shotgun (WGS) entry which is preliminary data.</text>
</comment>
<gene>
    <name evidence="1" type="ORF">S01H1_57044</name>
</gene>
<organism evidence="1">
    <name type="scientific">marine sediment metagenome</name>
    <dbReference type="NCBI Taxonomy" id="412755"/>
    <lineage>
        <taxon>unclassified sequences</taxon>
        <taxon>metagenomes</taxon>
        <taxon>ecological metagenomes</taxon>
    </lineage>
</organism>
<dbReference type="AlphaFoldDB" id="X0XEL7"/>
<proteinExistence type="predicted"/>
<accession>X0XEL7</accession>